<proteinExistence type="predicted"/>
<dbReference type="PANTHER" id="PTHR47994:SF5">
    <property type="entry name" value="F14D16.11-RELATED"/>
    <property type="match status" value="1"/>
</dbReference>
<evidence type="ECO:0000313" key="10">
    <source>
        <dbReference type="RefSeq" id="XP_022984009.1"/>
    </source>
</evidence>
<evidence type="ECO:0000256" key="6">
    <source>
        <dbReference type="ARBA" id="ARBA00023242"/>
    </source>
</evidence>
<keyword evidence="3" id="KW-0805">Transcription regulation</keyword>
<feature type="domain" description="Myb-like" evidence="7">
    <location>
        <begin position="101"/>
        <end position="153"/>
    </location>
</feature>
<dbReference type="SMART" id="SM00717">
    <property type="entry name" value="SANT"/>
    <property type="match status" value="2"/>
</dbReference>
<dbReference type="PANTHER" id="PTHR47994">
    <property type="entry name" value="F14D16.11-RELATED"/>
    <property type="match status" value="1"/>
</dbReference>
<comment type="subcellular location">
    <subcellularLocation>
        <location evidence="1">Nucleus</location>
    </subcellularLocation>
</comment>
<dbReference type="Gene3D" id="1.10.10.60">
    <property type="entry name" value="Homeodomain-like"/>
    <property type="match status" value="2"/>
</dbReference>
<evidence type="ECO:0000256" key="5">
    <source>
        <dbReference type="ARBA" id="ARBA00023163"/>
    </source>
</evidence>
<accession>A0A6J1J979</accession>
<sequence length="354" mass="40137">MVKKKKNGVAKESMMFFSKEMVNVITFPSAGMIIKRERENGDGRSCLTFSETIMDVEECAKKLDCRMGFPSGNDIILSDPSCLLCCAYSSIDMGRQPCCDKVGLKRGPWTVEEDHKLMNFILNNGIHCWRLVPKLAGLLRCGKSCRLRWINYLRPDLKRGAFTEIEENQIIHLHSLLGNRWSKIAAHFPGRTDNEIKNHWNTRIKKRLKQLGLDPSTHKRLGDKTDRLKEKLFIASNPLREQEAMSNLDFETKEINQVAAHTISGGSSNLVCKGIGYEMWTGQLETNSHASFSLEHCSSMNESLSIMKQNSVQFDSLDSLPSWDDGIPKFNQLEEDDIYSLGNSGGYFVDTFSH</sequence>
<dbReference type="InterPro" id="IPR017930">
    <property type="entry name" value="Myb_dom"/>
</dbReference>
<protein>
    <submittedName>
        <fullName evidence="10">Myb-related protein 315-like isoform X1</fullName>
    </submittedName>
</protein>
<evidence type="ECO:0000256" key="1">
    <source>
        <dbReference type="ARBA" id="ARBA00004123"/>
    </source>
</evidence>
<dbReference type="CDD" id="cd00167">
    <property type="entry name" value="SANT"/>
    <property type="match status" value="2"/>
</dbReference>
<dbReference type="GO" id="GO:0006355">
    <property type="term" value="P:regulation of DNA-templated transcription"/>
    <property type="evidence" value="ECO:0007669"/>
    <property type="project" value="UniProtKB-ARBA"/>
</dbReference>
<keyword evidence="4" id="KW-0238">DNA-binding</keyword>
<dbReference type="InterPro" id="IPR015495">
    <property type="entry name" value="Myb_TF_plants"/>
</dbReference>
<keyword evidence="5" id="KW-0804">Transcription</keyword>
<dbReference type="GeneID" id="111482458"/>
<dbReference type="OrthoDB" id="2143914at2759"/>
<dbReference type="RefSeq" id="XP_022984009.1">
    <property type="nucleotide sequence ID" value="XM_023128241.1"/>
</dbReference>
<feature type="domain" description="HTH myb-type" evidence="8">
    <location>
        <begin position="154"/>
        <end position="208"/>
    </location>
</feature>
<feature type="domain" description="HTH myb-type" evidence="8">
    <location>
        <begin position="101"/>
        <end position="153"/>
    </location>
</feature>
<name>A0A6J1J979_CUCMA</name>
<dbReference type="FunFam" id="1.10.10.60:FF:000069">
    <property type="entry name" value="MYB transcription factor"/>
    <property type="match status" value="1"/>
</dbReference>
<dbReference type="SUPFAM" id="SSF46689">
    <property type="entry name" value="Homeodomain-like"/>
    <property type="match status" value="1"/>
</dbReference>
<evidence type="ECO:0000256" key="2">
    <source>
        <dbReference type="ARBA" id="ARBA00022737"/>
    </source>
</evidence>
<organism evidence="9 10">
    <name type="scientific">Cucurbita maxima</name>
    <name type="common">Pumpkin</name>
    <name type="synonym">Winter squash</name>
    <dbReference type="NCBI Taxonomy" id="3661"/>
    <lineage>
        <taxon>Eukaryota</taxon>
        <taxon>Viridiplantae</taxon>
        <taxon>Streptophyta</taxon>
        <taxon>Embryophyta</taxon>
        <taxon>Tracheophyta</taxon>
        <taxon>Spermatophyta</taxon>
        <taxon>Magnoliopsida</taxon>
        <taxon>eudicotyledons</taxon>
        <taxon>Gunneridae</taxon>
        <taxon>Pentapetalae</taxon>
        <taxon>rosids</taxon>
        <taxon>fabids</taxon>
        <taxon>Cucurbitales</taxon>
        <taxon>Cucurbitaceae</taxon>
        <taxon>Cucurbiteae</taxon>
        <taxon>Cucurbita</taxon>
    </lineage>
</organism>
<reference evidence="10" key="1">
    <citation type="submission" date="2025-08" db="UniProtKB">
        <authorList>
            <consortium name="RefSeq"/>
        </authorList>
    </citation>
    <scope>IDENTIFICATION</scope>
    <source>
        <tissue evidence="10">Young leaves</tissue>
    </source>
</reference>
<dbReference type="PROSITE" id="PS51294">
    <property type="entry name" value="HTH_MYB"/>
    <property type="match status" value="2"/>
</dbReference>
<dbReference type="InterPro" id="IPR009057">
    <property type="entry name" value="Homeodomain-like_sf"/>
</dbReference>
<dbReference type="Pfam" id="PF00249">
    <property type="entry name" value="Myb_DNA-binding"/>
    <property type="match status" value="2"/>
</dbReference>
<dbReference type="PROSITE" id="PS50090">
    <property type="entry name" value="MYB_LIKE"/>
    <property type="match status" value="2"/>
</dbReference>
<dbReference type="FunFam" id="1.10.10.60:FF:000394">
    <property type="entry name" value="MYB transcription factor"/>
    <property type="match status" value="1"/>
</dbReference>
<evidence type="ECO:0000256" key="3">
    <source>
        <dbReference type="ARBA" id="ARBA00023015"/>
    </source>
</evidence>
<keyword evidence="9" id="KW-1185">Reference proteome</keyword>
<evidence type="ECO:0000313" key="9">
    <source>
        <dbReference type="Proteomes" id="UP000504608"/>
    </source>
</evidence>
<dbReference type="KEGG" id="cmax:111482458"/>
<gene>
    <name evidence="10" type="primary">LOC111482458</name>
</gene>
<dbReference type="GO" id="GO:0000976">
    <property type="term" value="F:transcription cis-regulatory region binding"/>
    <property type="evidence" value="ECO:0007669"/>
    <property type="project" value="UniProtKB-ARBA"/>
</dbReference>
<keyword evidence="2" id="KW-0677">Repeat</keyword>
<dbReference type="GO" id="GO:0046394">
    <property type="term" value="P:carboxylic acid biosynthetic process"/>
    <property type="evidence" value="ECO:0007669"/>
    <property type="project" value="UniProtKB-ARBA"/>
</dbReference>
<evidence type="ECO:0000259" key="7">
    <source>
        <dbReference type="PROSITE" id="PS50090"/>
    </source>
</evidence>
<dbReference type="AlphaFoldDB" id="A0A6J1J979"/>
<dbReference type="Proteomes" id="UP000504608">
    <property type="component" value="Unplaced"/>
</dbReference>
<dbReference type="InterPro" id="IPR001005">
    <property type="entry name" value="SANT/Myb"/>
</dbReference>
<dbReference type="GO" id="GO:0005634">
    <property type="term" value="C:nucleus"/>
    <property type="evidence" value="ECO:0007669"/>
    <property type="project" value="UniProtKB-SubCell"/>
</dbReference>
<evidence type="ECO:0000256" key="4">
    <source>
        <dbReference type="ARBA" id="ARBA00023125"/>
    </source>
</evidence>
<evidence type="ECO:0000259" key="8">
    <source>
        <dbReference type="PROSITE" id="PS51294"/>
    </source>
</evidence>
<feature type="domain" description="Myb-like" evidence="7">
    <location>
        <begin position="154"/>
        <end position="204"/>
    </location>
</feature>
<keyword evidence="6" id="KW-0539">Nucleus</keyword>